<proteinExistence type="inferred from homology"/>
<dbReference type="CDD" id="cd03784">
    <property type="entry name" value="GT1_Gtf-like"/>
    <property type="match status" value="1"/>
</dbReference>
<accession>A0ABR1DG69</accession>
<reference evidence="9 10" key="1">
    <citation type="submission" date="2023-08" db="EMBL/GenBank/DDBJ databases">
        <title>A Necator americanus chromosomal reference genome.</title>
        <authorList>
            <person name="Ilik V."/>
            <person name="Petrzelkova K.J."/>
            <person name="Pardy F."/>
            <person name="Fuh T."/>
            <person name="Niatou-Singa F.S."/>
            <person name="Gouil Q."/>
            <person name="Baker L."/>
            <person name="Ritchie M.E."/>
            <person name="Jex A.R."/>
            <person name="Gazzola D."/>
            <person name="Li H."/>
            <person name="Toshio Fujiwara R."/>
            <person name="Zhan B."/>
            <person name="Aroian R.V."/>
            <person name="Pafco B."/>
            <person name="Schwarz E.M."/>
        </authorList>
    </citation>
    <scope>NUCLEOTIDE SEQUENCE [LARGE SCALE GENOMIC DNA]</scope>
    <source>
        <strain evidence="9 10">Aroian</strain>
        <tissue evidence="9">Whole animal</tissue>
    </source>
</reference>
<protein>
    <recommendedName>
        <fullName evidence="7">UDP-glucuronosyltransferase</fullName>
        <ecNumber evidence="7">2.4.1.17</ecNumber>
    </recommendedName>
</protein>
<evidence type="ECO:0000313" key="10">
    <source>
        <dbReference type="Proteomes" id="UP001303046"/>
    </source>
</evidence>
<keyword evidence="10" id="KW-1185">Reference proteome</keyword>
<dbReference type="InterPro" id="IPR050271">
    <property type="entry name" value="UDP-glycosyltransferase"/>
</dbReference>
<evidence type="ECO:0000256" key="3">
    <source>
        <dbReference type="ARBA" id="ARBA00022679"/>
    </source>
</evidence>
<name>A0ABR1DG69_NECAM</name>
<dbReference type="Pfam" id="PF00201">
    <property type="entry name" value="UDPGT"/>
    <property type="match status" value="1"/>
</dbReference>
<dbReference type="SUPFAM" id="SSF53756">
    <property type="entry name" value="UDP-Glycosyltransferase/glycogen phosphorylase"/>
    <property type="match status" value="1"/>
</dbReference>
<feature type="signal peptide" evidence="8">
    <location>
        <begin position="1"/>
        <end position="15"/>
    </location>
</feature>
<gene>
    <name evidence="9" type="primary">Necator_chrIV.g14882</name>
    <name evidence="9" type="ORF">RB195_001587</name>
</gene>
<dbReference type="PROSITE" id="PS00375">
    <property type="entry name" value="UDPGT"/>
    <property type="match status" value="1"/>
</dbReference>
<evidence type="ECO:0000256" key="1">
    <source>
        <dbReference type="ARBA" id="ARBA00009995"/>
    </source>
</evidence>
<keyword evidence="4 8" id="KW-0732">Signal</keyword>
<dbReference type="EMBL" id="JAVFWL010000004">
    <property type="protein sequence ID" value="KAK6749063.1"/>
    <property type="molecule type" value="Genomic_DNA"/>
</dbReference>
<evidence type="ECO:0000313" key="9">
    <source>
        <dbReference type="EMBL" id="KAK6749063.1"/>
    </source>
</evidence>
<dbReference type="PANTHER" id="PTHR48043:SF22">
    <property type="entry name" value="GLUCURONOSYLTRANSFERASE"/>
    <property type="match status" value="1"/>
</dbReference>
<sequence>MILALLNLIVATTSALNILMIAPTLSYSHISFNAKIAEDLTSKGHKVVMLVPDIDSEVPNPVGSFEVVRGDVGLDPRAFASTLWTNPGPYEDSSPLNLWIFVKLLRVSSLFVRACGALASDHLLLNSLRGRQFDVGMLEQYDSCGFGLFRVIGVTNFVWLSATGIYAGQPLTIGVNHPLSYAPNLFAPFGDEMSFLNRAQNVLISAVTALVFSYSRAQQSRIFWKTDLFATARSSDSVLVNTLPMLDFAMPTSNKIAYIGGFTAQKEPKRMDTFWQQLADSSSRGFILVTFGSIAKTMDMPLEMQDKFFTAFSQFPEITFIIKYETTNCTLRIPPNVQFTRWIPQAELMAHPNYLAVITHGGWSSILESISVEKPLVLIPLFADHGKNSKVVEAKGAALILDKMNLKVSDITKAIADVTSKPRYREACINLSRMMDDASPLKSADLLDYQVRRAAKASRKKFPSTPRESQRFPVNACIEIFIGISIAIVITAS</sequence>
<keyword evidence="2 6" id="KW-0328">Glycosyltransferase</keyword>
<evidence type="ECO:0000256" key="7">
    <source>
        <dbReference type="RuleBase" id="RU362059"/>
    </source>
</evidence>
<dbReference type="InterPro" id="IPR035595">
    <property type="entry name" value="UDP_glycos_trans_CS"/>
</dbReference>
<evidence type="ECO:0000256" key="8">
    <source>
        <dbReference type="SAM" id="SignalP"/>
    </source>
</evidence>
<dbReference type="PANTHER" id="PTHR48043">
    <property type="entry name" value="EG:EG0003.4 PROTEIN-RELATED"/>
    <property type="match status" value="1"/>
</dbReference>
<comment type="catalytic activity">
    <reaction evidence="5 7">
        <text>glucuronate acceptor + UDP-alpha-D-glucuronate = acceptor beta-D-glucuronoside + UDP + H(+)</text>
        <dbReference type="Rhea" id="RHEA:21032"/>
        <dbReference type="ChEBI" id="CHEBI:15378"/>
        <dbReference type="ChEBI" id="CHEBI:58052"/>
        <dbReference type="ChEBI" id="CHEBI:58223"/>
        <dbReference type="ChEBI" id="CHEBI:132367"/>
        <dbReference type="ChEBI" id="CHEBI:132368"/>
        <dbReference type="EC" id="2.4.1.17"/>
    </reaction>
</comment>
<comment type="caution">
    <text evidence="9">The sequence shown here is derived from an EMBL/GenBank/DDBJ whole genome shotgun (WGS) entry which is preliminary data.</text>
</comment>
<comment type="subcellular location">
    <subcellularLocation>
        <location evidence="7">Membrane</location>
        <topology evidence="7">Single-pass membrane protein</topology>
    </subcellularLocation>
</comment>
<dbReference type="Proteomes" id="UP001303046">
    <property type="component" value="Unassembled WGS sequence"/>
</dbReference>
<dbReference type="EC" id="2.4.1.17" evidence="7"/>
<comment type="similarity">
    <text evidence="1 6">Belongs to the UDP-glycosyltransferase family.</text>
</comment>
<evidence type="ECO:0000256" key="5">
    <source>
        <dbReference type="ARBA" id="ARBA00047475"/>
    </source>
</evidence>
<keyword evidence="3 6" id="KW-0808">Transferase</keyword>
<dbReference type="InterPro" id="IPR002213">
    <property type="entry name" value="UDP_glucos_trans"/>
</dbReference>
<feature type="chain" id="PRO_5045559013" description="UDP-glucuronosyltransferase" evidence="8">
    <location>
        <begin position="16"/>
        <end position="493"/>
    </location>
</feature>
<evidence type="ECO:0000256" key="4">
    <source>
        <dbReference type="ARBA" id="ARBA00022729"/>
    </source>
</evidence>
<evidence type="ECO:0000256" key="6">
    <source>
        <dbReference type="RuleBase" id="RU003718"/>
    </source>
</evidence>
<dbReference type="Gene3D" id="3.40.50.2000">
    <property type="entry name" value="Glycogen Phosphorylase B"/>
    <property type="match status" value="1"/>
</dbReference>
<organism evidence="9 10">
    <name type="scientific">Necator americanus</name>
    <name type="common">Human hookworm</name>
    <dbReference type="NCBI Taxonomy" id="51031"/>
    <lineage>
        <taxon>Eukaryota</taxon>
        <taxon>Metazoa</taxon>
        <taxon>Ecdysozoa</taxon>
        <taxon>Nematoda</taxon>
        <taxon>Chromadorea</taxon>
        <taxon>Rhabditida</taxon>
        <taxon>Rhabditina</taxon>
        <taxon>Rhabditomorpha</taxon>
        <taxon>Strongyloidea</taxon>
        <taxon>Ancylostomatidae</taxon>
        <taxon>Bunostominae</taxon>
        <taxon>Necator</taxon>
    </lineage>
</organism>
<evidence type="ECO:0000256" key="2">
    <source>
        <dbReference type="ARBA" id="ARBA00022676"/>
    </source>
</evidence>